<evidence type="ECO:0000313" key="8">
    <source>
        <dbReference type="Proteomes" id="UP000193870"/>
    </source>
</evidence>
<evidence type="ECO:0000313" key="7">
    <source>
        <dbReference type="EMBL" id="SLN34425.1"/>
    </source>
</evidence>
<evidence type="ECO:0000256" key="5">
    <source>
        <dbReference type="SAM" id="Phobius"/>
    </source>
</evidence>
<dbReference type="GO" id="GO:0000271">
    <property type="term" value="P:polysaccharide biosynthetic process"/>
    <property type="evidence" value="ECO:0007669"/>
    <property type="project" value="InterPro"/>
</dbReference>
<proteinExistence type="predicted"/>
<feature type="transmembrane region" description="Helical" evidence="5">
    <location>
        <begin position="15"/>
        <end position="38"/>
    </location>
</feature>
<dbReference type="GO" id="GO:0016020">
    <property type="term" value="C:membrane"/>
    <property type="evidence" value="ECO:0007669"/>
    <property type="project" value="UniProtKB-SubCell"/>
</dbReference>
<gene>
    <name evidence="7" type="ORF">PAM7066_01445</name>
</gene>
<accession>A0A1Y5S807</accession>
<dbReference type="RefSeq" id="WP_085853455.1">
    <property type="nucleotide sequence ID" value="NZ_FOPF01000003.1"/>
</dbReference>
<evidence type="ECO:0000256" key="1">
    <source>
        <dbReference type="ARBA" id="ARBA00004141"/>
    </source>
</evidence>
<evidence type="ECO:0000256" key="4">
    <source>
        <dbReference type="ARBA" id="ARBA00023136"/>
    </source>
</evidence>
<feature type="transmembrane region" description="Helical" evidence="5">
    <location>
        <begin position="44"/>
        <end position="63"/>
    </location>
</feature>
<keyword evidence="4 5" id="KW-0472">Membrane</keyword>
<dbReference type="Pfam" id="PF04138">
    <property type="entry name" value="GtrA_DPMS_TM"/>
    <property type="match status" value="1"/>
</dbReference>
<dbReference type="EMBL" id="FWFV01000003">
    <property type="protein sequence ID" value="SLN34425.1"/>
    <property type="molecule type" value="Genomic_DNA"/>
</dbReference>
<keyword evidence="3 5" id="KW-1133">Transmembrane helix</keyword>
<protein>
    <submittedName>
        <fullName evidence="7">GtrA-like protein</fullName>
    </submittedName>
</protein>
<dbReference type="AlphaFoldDB" id="A0A1Y5S807"/>
<evidence type="ECO:0000256" key="3">
    <source>
        <dbReference type="ARBA" id="ARBA00022989"/>
    </source>
</evidence>
<comment type="subcellular location">
    <subcellularLocation>
        <location evidence="1">Membrane</location>
        <topology evidence="1">Multi-pass membrane protein</topology>
    </subcellularLocation>
</comment>
<evidence type="ECO:0000259" key="6">
    <source>
        <dbReference type="Pfam" id="PF04138"/>
    </source>
</evidence>
<dbReference type="OrthoDB" id="9798374at2"/>
<feature type="domain" description="GtrA/DPMS transmembrane" evidence="6">
    <location>
        <begin position="17"/>
        <end position="122"/>
    </location>
</feature>
<dbReference type="STRING" id="315423.SAMN04488020_103165"/>
<keyword evidence="8" id="KW-1185">Reference proteome</keyword>
<organism evidence="7 8">
    <name type="scientific">Palleronia marisminoris</name>
    <dbReference type="NCBI Taxonomy" id="315423"/>
    <lineage>
        <taxon>Bacteria</taxon>
        <taxon>Pseudomonadati</taxon>
        <taxon>Pseudomonadota</taxon>
        <taxon>Alphaproteobacteria</taxon>
        <taxon>Rhodobacterales</taxon>
        <taxon>Roseobacteraceae</taxon>
        <taxon>Palleronia</taxon>
    </lineage>
</organism>
<feature type="transmembrane region" description="Helical" evidence="5">
    <location>
        <begin position="75"/>
        <end position="93"/>
    </location>
</feature>
<sequence length="126" mass="13593">MTNGAYQSPRVTGRFLRFLGVGVANTCFGYTVFCAGLLSGLPPSYALALQFGVGIPFNYLLHGRYVFGVGGISRLPLYAFAYLALYSVNLVVLERLDDLLSPAVAQAILILPMAGLSFVVLSRLLR</sequence>
<name>A0A1Y5S807_9RHOB</name>
<dbReference type="InterPro" id="IPR007267">
    <property type="entry name" value="GtrA_DPMS_TM"/>
</dbReference>
<keyword evidence="2 5" id="KW-0812">Transmembrane</keyword>
<feature type="transmembrane region" description="Helical" evidence="5">
    <location>
        <begin position="99"/>
        <end position="121"/>
    </location>
</feature>
<reference evidence="7 8" key="1">
    <citation type="submission" date="2017-03" db="EMBL/GenBank/DDBJ databases">
        <authorList>
            <person name="Afonso C.L."/>
            <person name="Miller P.J."/>
            <person name="Scott M.A."/>
            <person name="Spackman E."/>
            <person name="Goraichik I."/>
            <person name="Dimitrov K.M."/>
            <person name="Suarez D.L."/>
            <person name="Swayne D.E."/>
        </authorList>
    </citation>
    <scope>NUCLEOTIDE SEQUENCE [LARGE SCALE GENOMIC DNA]</scope>
    <source>
        <strain evidence="7 8">CECT 7066</strain>
    </source>
</reference>
<dbReference type="Proteomes" id="UP000193870">
    <property type="component" value="Unassembled WGS sequence"/>
</dbReference>
<evidence type="ECO:0000256" key="2">
    <source>
        <dbReference type="ARBA" id="ARBA00022692"/>
    </source>
</evidence>